<dbReference type="Pfam" id="PF00293">
    <property type="entry name" value="NUDIX"/>
    <property type="match status" value="1"/>
</dbReference>
<keyword evidence="4" id="KW-1185">Reference proteome</keyword>
<gene>
    <name evidence="3" type="ORF">UF10_04245</name>
</gene>
<dbReference type="Proteomes" id="UP000241434">
    <property type="component" value="Unassembled WGS sequence"/>
</dbReference>
<dbReference type="InterPro" id="IPR000086">
    <property type="entry name" value="NUDIX_hydrolase_dom"/>
</dbReference>
<dbReference type="GO" id="GO:0019693">
    <property type="term" value="P:ribose phosphate metabolic process"/>
    <property type="evidence" value="ECO:0007669"/>
    <property type="project" value="TreeGrafter"/>
</dbReference>
<dbReference type="SUPFAM" id="SSF55811">
    <property type="entry name" value="Nudix"/>
    <property type="match status" value="1"/>
</dbReference>
<keyword evidence="1" id="KW-0378">Hydrolase</keyword>
<dbReference type="PROSITE" id="PS00893">
    <property type="entry name" value="NUDIX_BOX"/>
    <property type="match status" value="1"/>
</dbReference>
<dbReference type="AlphaFoldDB" id="A0A2P7Q1I0"/>
<dbReference type="EMBL" id="JYGE01000003">
    <property type="protein sequence ID" value="PSJ31831.1"/>
    <property type="molecule type" value="Genomic_DNA"/>
</dbReference>
<sequence>MKKFRKINKITKIAEVYNSKFLNVFEIFYETKLGNQKKWIVASRKNLNSYKKMLFKEESIKIDAVLIAAIDESRGSLVLIKEFRMPINDYVYSLPAGLIDEGEDIYVAAKREMKEETGLELYDIDENSSCKKSFASVGMSDESLALVYGKARGEVSTELQEESEIIESIYVDKKMAEELLSSDVNIDIKAWLVLKEFVRL</sequence>
<dbReference type="GO" id="GO:0047631">
    <property type="term" value="F:ADP-ribose diphosphatase activity"/>
    <property type="evidence" value="ECO:0007669"/>
    <property type="project" value="TreeGrafter"/>
</dbReference>
<dbReference type="PANTHER" id="PTHR11839">
    <property type="entry name" value="UDP/ADP-SUGAR PYROPHOSPHATASE"/>
    <property type="match status" value="1"/>
</dbReference>
<dbReference type="InterPro" id="IPR020084">
    <property type="entry name" value="NUDIX_hydrolase_CS"/>
</dbReference>
<reference evidence="3" key="1">
    <citation type="thesis" date="2015" institute="Rutgers" country="The State University of New Jersey, 14 College Farm Rd., New Brunswick, NJ, USA">
        <title>Ammonia toxicity in bacteria and its implications for treatment of and resource recovery from highly nitrogenous organic wastes.</title>
        <authorList>
            <person name="Luther A.K."/>
        </authorList>
    </citation>
    <scope>NUCLEOTIDE SEQUENCE</scope>
    <source>
        <strain evidence="3">RT-10B</strain>
    </source>
</reference>
<dbReference type="CDD" id="cd03424">
    <property type="entry name" value="NUDIX_ADPRase_Nudt5_UGPPase_Nudt14"/>
    <property type="match status" value="1"/>
</dbReference>
<dbReference type="Gene3D" id="3.90.79.10">
    <property type="entry name" value="Nucleoside Triphosphate Pyrophosphohydrolase"/>
    <property type="match status" value="1"/>
</dbReference>
<evidence type="ECO:0000313" key="4">
    <source>
        <dbReference type="Proteomes" id="UP000241434"/>
    </source>
</evidence>
<comment type="caution">
    <text evidence="3">The sequence shown here is derived from an EMBL/GenBank/DDBJ whole genome shotgun (WGS) entry which is preliminary data.</text>
</comment>
<dbReference type="OrthoDB" id="9788922at2"/>
<dbReference type="InterPro" id="IPR015797">
    <property type="entry name" value="NUDIX_hydrolase-like_dom_sf"/>
</dbReference>
<proteinExistence type="predicted"/>
<feature type="domain" description="Nudix hydrolase" evidence="2">
    <location>
        <begin position="60"/>
        <end position="194"/>
    </location>
</feature>
<protein>
    <recommendedName>
        <fullName evidence="2">Nudix hydrolase domain-containing protein</fullName>
    </recommendedName>
</protein>
<dbReference type="RefSeq" id="WP_106776583.1">
    <property type="nucleotide sequence ID" value="NZ_JYGE01000003.1"/>
</dbReference>
<evidence type="ECO:0000256" key="1">
    <source>
        <dbReference type="ARBA" id="ARBA00022801"/>
    </source>
</evidence>
<evidence type="ECO:0000313" key="3">
    <source>
        <dbReference type="EMBL" id="PSJ31831.1"/>
    </source>
</evidence>
<accession>A0A2P7Q1I0</accession>
<evidence type="ECO:0000259" key="2">
    <source>
        <dbReference type="PROSITE" id="PS51462"/>
    </source>
</evidence>
<dbReference type="PANTHER" id="PTHR11839:SF1">
    <property type="entry name" value="ADP-SUGAR PYROPHOSPHATASE"/>
    <property type="match status" value="1"/>
</dbReference>
<dbReference type="GO" id="GO:0006753">
    <property type="term" value="P:nucleoside phosphate metabolic process"/>
    <property type="evidence" value="ECO:0007669"/>
    <property type="project" value="TreeGrafter"/>
</dbReference>
<name>A0A2P7Q1I0_9FIRM</name>
<dbReference type="PROSITE" id="PS51462">
    <property type="entry name" value="NUDIX"/>
    <property type="match status" value="1"/>
</dbReference>
<organism evidence="3 4">
    <name type="scientific">Peptostreptococcus russellii</name>
    <dbReference type="NCBI Taxonomy" id="215200"/>
    <lineage>
        <taxon>Bacteria</taxon>
        <taxon>Bacillati</taxon>
        <taxon>Bacillota</taxon>
        <taxon>Clostridia</taxon>
        <taxon>Peptostreptococcales</taxon>
        <taxon>Peptostreptococcaceae</taxon>
        <taxon>Peptostreptococcus</taxon>
    </lineage>
</organism>